<gene>
    <name evidence="2" type="ORF">FXN63_06910</name>
</gene>
<dbReference type="InterPro" id="IPR036388">
    <property type="entry name" value="WH-like_DNA-bd_sf"/>
</dbReference>
<dbReference type="InterPro" id="IPR036390">
    <property type="entry name" value="WH_DNA-bd_sf"/>
</dbReference>
<feature type="domain" description="Transcription regulator PadR N-terminal" evidence="1">
    <location>
        <begin position="30"/>
        <end position="98"/>
    </location>
</feature>
<dbReference type="OrthoDB" id="9814826at2"/>
<dbReference type="InterPro" id="IPR005149">
    <property type="entry name" value="Tscrpt_reg_PadR_N"/>
</dbReference>
<evidence type="ECO:0000313" key="2">
    <source>
        <dbReference type="EMBL" id="QEI05599.1"/>
    </source>
</evidence>
<organism evidence="2 3">
    <name type="scientific">Pigmentiphaga aceris</name>
    <dbReference type="NCBI Taxonomy" id="1940612"/>
    <lineage>
        <taxon>Bacteria</taxon>
        <taxon>Pseudomonadati</taxon>
        <taxon>Pseudomonadota</taxon>
        <taxon>Betaproteobacteria</taxon>
        <taxon>Burkholderiales</taxon>
        <taxon>Alcaligenaceae</taxon>
        <taxon>Pigmentiphaga</taxon>
    </lineage>
</organism>
<sequence length="166" mass="17735">MCAWEAADKAATGGGRGGRIFGHGGLRLVLLQLICDKPSHGYELIKAIEERLHGAYSPSPGVVYPTLTLLEELGHVSVTSEGARKRYGITDEGQVFLAANRVAVDALLARMDEAGPAGGRPPQVIRAIENLRMAVRMRLARAPLNDAQIDAIADALDAAARQIERT</sequence>
<dbReference type="EMBL" id="CP043046">
    <property type="protein sequence ID" value="QEI05599.1"/>
    <property type="molecule type" value="Genomic_DNA"/>
</dbReference>
<protein>
    <submittedName>
        <fullName evidence="2">PadR family transcriptional regulator</fullName>
    </submittedName>
</protein>
<dbReference type="AlphaFoldDB" id="A0A5C0ATC2"/>
<dbReference type="RefSeq" id="WP_148813964.1">
    <property type="nucleotide sequence ID" value="NZ_CP043046.1"/>
</dbReference>
<keyword evidence="3" id="KW-1185">Reference proteome</keyword>
<dbReference type="Pfam" id="PF03551">
    <property type="entry name" value="PadR"/>
    <property type="match status" value="1"/>
</dbReference>
<evidence type="ECO:0000313" key="3">
    <source>
        <dbReference type="Proteomes" id="UP000325161"/>
    </source>
</evidence>
<dbReference type="Gene3D" id="1.10.10.10">
    <property type="entry name" value="Winged helix-like DNA-binding domain superfamily/Winged helix DNA-binding domain"/>
    <property type="match status" value="1"/>
</dbReference>
<reference evidence="2 3" key="1">
    <citation type="submission" date="2019-08" db="EMBL/GenBank/DDBJ databases">
        <title>Amphibian skin-associated Pigmentiphaga: genome sequence and occurrence across geography and hosts.</title>
        <authorList>
            <person name="Bletz M.C."/>
            <person name="Bunk B."/>
            <person name="Sproeer C."/>
            <person name="Biwer P."/>
            <person name="Reiter S."/>
            <person name="Rabemananjara F.C.E."/>
            <person name="Schulz S."/>
            <person name="Overmann J."/>
            <person name="Vences M."/>
        </authorList>
    </citation>
    <scope>NUCLEOTIDE SEQUENCE [LARGE SCALE GENOMIC DNA]</scope>
    <source>
        <strain evidence="2 3">Mada1488</strain>
    </source>
</reference>
<name>A0A5C0ATC2_9BURK</name>
<evidence type="ECO:0000259" key="1">
    <source>
        <dbReference type="Pfam" id="PF03551"/>
    </source>
</evidence>
<dbReference type="KEGG" id="pacr:FXN63_06910"/>
<proteinExistence type="predicted"/>
<accession>A0A5C0ATC2</accession>
<dbReference type="Proteomes" id="UP000325161">
    <property type="component" value="Chromosome"/>
</dbReference>
<dbReference type="SUPFAM" id="SSF46785">
    <property type="entry name" value="Winged helix' DNA-binding domain"/>
    <property type="match status" value="1"/>
</dbReference>
<dbReference type="PANTHER" id="PTHR43252:SF7">
    <property type="entry name" value="TRANSCRIPTIONAL REGULATOR YQJI"/>
    <property type="match status" value="1"/>
</dbReference>
<dbReference type="PANTHER" id="PTHR43252">
    <property type="entry name" value="TRANSCRIPTIONAL REGULATOR YQJI"/>
    <property type="match status" value="1"/>
</dbReference>